<dbReference type="PANTHER" id="PTHR30244">
    <property type="entry name" value="TRANSAMINASE"/>
    <property type="match status" value="1"/>
</dbReference>
<dbReference type="GO" id="GO:0030170">
    <property type="term" value="F:pyridoxal phosphate binding"/>
    <property type="evidence" value="ECO:0007669"/>
    <property type="project" value="TreeGrafter"/>
</dbReference>
<dbReference type="InterPro" id="IPR015421">
    <property type="entry name" value="PyrdxlP-dep_Trfase_major"/>
</dbReference>
<keyword evidence="5" id="KW-0032">Aminotransferase</keyword>
<evidence type="ECO:0000256" key="3">
    <source>
        <dbReference type="ARBA" id="ARBA00037999"/>
    </source>
</evidence>
<accession>A0A6N3HA69</accession>
<proteinExistence type="inferred from homology"/>
<dbReference type="EC" id="2.6.1.87" evidence="5"/>
<dbReference type="SUPFAM" id="SSF53383">
    <property type="entry name" value="PLP-dependent transferases"/>
    <property type="match status" value="1"/>
</dbReference>
<dbReference type="InterPro" id="IPR015422">
    <property type="entry name" value="PyrdxlP-dep_Trfase_small"/>
</dbReference>
<dbReference type="Gene3D" id="3.90.1150.10">
    <property type="entry name" value="Aspartate Aminotransferase, domain 1"/>
    <property type="match status" value="1"/>
</dbReference>
<dbReference type="GO" id="GO:0099620">
    <property type="term" value="F:UDP-4-amino-4-deoxy-L-arabinose aminotransferase"/>
    <property type="evidence" value="ECO:0007669"/>
    <property type="project" value="UniProtKB-EC"/>
</dbReference>
<sequence>MFENKIEQEARNLILEQVAEYCDTYHNTKDYQKGDRISYASRVYDKEEMVNLVDSALEFWLTAGRYTDQFEREFAKYLGVRYCSLVNSGSSANLVAFMVLTSPLLKERAIRPGDEVITVAAGFPTTVAPIIQYGAIPVFVDVTIPQYNLDVHQLEAALSDKTKAVMAAHTLGNPFDLQAIKAFCDKHNLWLIEDNCDALGSKYTLNGEEKFTGTIGDIGTSSFYPPHHMTMGEGGAVYTNDPLLNKIIKSFRDWGRDCSCPSGKDNLCGHRFDRQYGELPLGYDHKYVYSHFGYNLKATDLQAAVGVAQLKKFPSFVEKRRHNFDRLKAGLQGLDDKIILPEPAPNSKPSWFGFLITCKEGIDRNRVVQAIEDQGIQTRMLFAGNLIKHPCFDEMRRMGEGYRVVGELTNTDRIMKDTFWVGVYPGMNDAMIDRMAETIRKVLK</sequence>
<dbReference type="InterPro" id="IPR015424">
    <property type="entry name" value="PyrdxlP-dep_Trfase"/>
</dbReference>
<dbReference type="EMBL" id="CACRTR010000023">
    <property type="protein sequence ID" value="VYU73090.1"/>
    <property type="molecule type" value="Genomic_DNA"/>
</dbReference>
<organism evidence="5">
    <name type="scientific">Eubacterium limosum</name>
    <dbReference type="NCBI Taxonomy" id="1736"/>
    <lineage>
        <taxon>Bacteria</taxon>
        <taxon>Bacillati</taxon>
        <taxon>Bacillota</taxon>
        <taxon>Clostridia</taxon>
        <taxon>Eubacteriales</taxon>
        <taxon>Eubacteriaceae</taxon>
        <taxon>Eubacterium</taxon>
    </lineage>
</organism>
<dbReference type="FunFam" id="3.40.640.10:FF:000079">
    <property type="entry name" value="LPS biosynthesis protein"/>
    <property type="match status" value="1"/>
</dbReference>
<dbReference type="AlphaFoldDB" id="A0A6N3HA69"/>
<keyword evidence="2 4" id="KW-0663">Pyridoxal phosphate</keyword>
<evidence type="ECO:0000256" key="2">
    <source>
        <dbReference type="ARBA" id="ARBA00022898"/>
    </source>
</evidence>
<dbReference type="GO" id="GO:0000271">
    <property type="term" value="P:polysaccharide biosynthetic process"/>
    <property type="evidence" value="ECO:0007669"/>
    <property type="project" value="TreeGrafter"/>
</dbReference>
<comment type="similarity">
    <text evidence="3 4">Belongs to the DegT/DnrJ/EryC1 family.</text>
</comment>
<keyword evidence="5" id="KW-0808">Transferase</keyword>
<reference evidence="5" key="1">
    <citation type="submission" date="2019-11" db="EMBL/GenBank/DDBJ databases">
        <authorList>
            <person name="Feng L."/>
        </authorList>
    </citation>
    <scope>NUCLEOTIDE SEQUENCE</scope>
    <source>
        <strain evidence="5">ElimosumLFYP34</strain>
    </source>
</reference>
<dbReference type="PANTHER" id="PTHR30244:SF34">
    <property type="entry name" value="DTDP-4-AMINO-4,6-DIDEOXYGALACTOSE TRANSAMINASE"/>
    <property type="match status" value="1"/>
</dbReference>
<evidence type="ECO:0000256" key="1">
    <source>
        <dbReference type="ARBA" id="ARBA00001933"/>
    </source>
</evidence>
<evidence type="ECO:0000256" key="4">
    <source>
        <dbReference type="RuleBase" id="RU004508"/>
    </source>
</evidence>
<comment type="cofactor">
    <cofactor evidence="1">
        <name>pyridoxal 5'-phosphate</name>
        <dbReference type="ChEBI" id="CHEBI:597326"/>
    </cofactor>
</comment>
<dbReference type="PIRSF" id="PIRSF000390">
    <property type="entry name" value="PLP_StrS"/>
    <property type="match status" value="1"/>
</dbReference>
<name>A0A6N3HA69_EUBLI</name>
<evidence type="ECO:0000313" key="5">
    <source>
        <dbReference type="EMBL" id="VYU73090.1"/>
    </source>
</evidence>
<dbReference type="NCBIfam" id="NF011936">
    <property type="entry name" value="PRK15407.1"/>
    <property type="match status" value="1"/>
</dbReference>
<dbReference type="InterPro" id="IPR000653">
    <property type="entry name" value="DegT/StrS_aminotransferase"/>
</dbReference>
<dbReference type="CDD" id="cd00616">
    <property type="entry name" value="AHBA_syn"/>
    <property type="match status" value="1"/>
</dbReference>
<dbReference type="Pfam" id="PF01041">
    <property type="entry name" value="DegT_DnrJ_EryC1"/>
    <property type="match status" value="1"/>
</dbReference>
<dbReference type="Gene3D" id="3.40.640.10">
    <property type="entry name" value="Type I PLP-dependent aspartate aminotransferase-like (Major domain)"/>
    <property type="match status" value="1"/>
</dbReference>
<gene>
    <name evidence="5" type="primary">arnB_1</name>
    <name evidence="5" type="ORF">ELLFYP34_01036</name>
</gene>
<protein>
    <submittedName>
        <fullName evidence="5">UDP-4-amino-4-deoxy-L-arabinose--oxoglutarate aminotransferase</fullName>
        <ecNumber evidence="5">2.6.1.87</ecNumber>
    </submittedName>
</protein>